<dbReference type="AlphaFoldDB" id="A0A9W4T7B2"/>
<organism evidence="1 2">
    <name type="scientific">Funneliformis geosporum</name>
    <dbReference type="NCBI Taxonomy" id="1117311"/>
    <lineage>
        <taxon>Eukaryota</taxon>
        <taxon>Fungi</taxon>
        <taxon>Fungi incertae sedis</taxon>
        <taxon>Mucoromycota</taxon>
        <taxon>Glomeromycotina</taxon>
        <taxon>Glomeromycetes</taxon>
        <taxon>Glomerales</taxon>
        <taxon>Glomeraceae</taxon>
        <taxon>Funneliformis</taxon>
    </lineage>
</organism>
<evidence type="ECO:0000313" key="1">
    <source>
        <dbReference type="EMBL" id="CAI2195889.1"/>
    </source>
</evidence>
<sequence>ASFNIANSDDNVFVFDFDTTTFDGGFNNVDNISITFDDVAFDDIAITFDDVGMEGEEGTTTVTAETSFI</sequence>
<keyword evidence="2" id="KW-1185">Reference proteome</keyword>
<feature type="non-terminal residue" evidence="1">
    <location>
        <position position="1"/>
    </location>
</feature>
<comment type="caution">
    <text evidence="1">The sequence shown here is derived from an EMBL/GenBank/DDBJ whole genome shotgun (WGS) entry which is preliminary data.</text>
</comment>
<protein>
    <submittedName>
        <fullName evidence="1">3552_t:CDS:1</fullName>
    </submittedName>
</protein>
<dbReference type="EMBL" id="CAMKVN010013212">
    <property type="protein sequence ID" value="CAI2195889.1"/>
    <property type="molecule type" value="Genomic_DNA"/>
</dbReference>
<dbReference type="Proteomes" id="UP001153678">
    <property type="component" value="Unassembled WGS sequence"/>
</dbReference>
<proteinExistence type="predicted"/>
<evidence type="ECO:0000313" key="2">
    <source>
        <dbReference type="Proteomes" id="UP001153678"/>
    </source>
</evidence>
<name>A0A9W4T7B2_9GLOM</name>
<reference evidence="1" key="1">
    <citation type="submission" date="2022-08" db="EMBL/GenBank/DDBJ databases">
        <authorList>
            <person name="Kallberg Y."/>
            <person name="Tangrot J."/>
            <person name="Rosling A."/>
        </authorList>
    </citation>
    <scope>NUCLEOTIDE SEQUENCE</scope>
    <source>
        <strain evidence="1">Wild A</strain>
    </source>
</reference>
<accession>A0A9W4T7B2</accession>
<gene>
    <name evidence="1" type="ORF">FWILDA_LOCUS17303</name>
</gene>